<comment type="caution">
    <text evidence="1">The sequence shown here is derived from an EMBL/GenBank/DDBJ whole genome shotgun (WGS) entry which is preliminary data.</text>
</comment>
<accession>A0ABQ2A2L2</accession>
<reference evidence="2" key="1">
    <citation type="journal article" date="2019" name="Int. J. Syst. Evol. Microbiol.">
        <title>The Global Catalogue of Microorganisms (GCM) 10K type strain sequencing project: providing services to taxonomists for standard genome sequencing and annotation.</title>
        <authorList>
            <consortium name="The Broad Institute Genomics Platform"/>
            <consortium name="The Broad Institute Genome Sequencing Center for Infectious Disease"/>
            <person name="Wu L."/>
            <person name="Ma J."/>
        </authorList>
    </citation>
    <scope>NUCLEOTIDE SEQUENCE [LARGE SCALE GENOMIC DNA]</scope>
    <source>
        <strain evidence="2">CGMCC 1.14966</strain>
    </source>
</reference>
<dbReference type="RefSeq" id="WP_188561102.1">
    <property type="nucleotide sequence ID" value="NZ_BMGY01000007.1"/>
</dbReference>
<evidence type="ECO:0000313" key="2">
    <source>
        <dbReference type="Proteomes" id="UP000637774"/>
    </source>
</evidence>
<keyword evidence="2" id="KW-1185">Reference proteome</keyword>
<sequence length="63" mass="7390">MAKRNSPNDIKEIDDLNRLSEIVVDKRTSKRADARKSRRNRHYDKQFIKEALKDDLYGSGVVE</sequence>
<protein>
    <submittedName>
        <fullName evidence="1">Uncharacterized protein</fullName>
    </submittedName>
</protein>
<proteinExistence type="predicted"/>
<organism evidence="1 2">
    <name type="scientific">Hymenobacter frigidus</name>
    <dbReference type="NCBI Taxonomy" id="1524095"/>
    <lineage>
        <taxon>Bacteria</taxon>
        <taxon>Pseudomonadati</taxon>
        <taxon>Bacteroidota</taxon>
        <taxon>Cytophagia</taxon>
        <taxon>Cytophagales</taxon>
        <taxon>Hymenobacteraceae</taxon>
        <taxon>Hymenobacter</taxon>
    </lineage>
</organism>
<dbReference type="EMBL" id="BMGY01000007">
    <property type="protein sequence ID" value="GGH82835.1"/>
    <property type="molecule type" value="Genomic_DNA"/>
</dbReference>
<name>A0ABQ2A2L2_9BACT</name>
<evidence type="ECO:0000313" key="1">
    <source>
        <dbReference type="EMBL" id="GGH82835.1"/>
    </source>
</evidence>
<gene>
    <name evidence="1" type="ORF">GCM10011495_11660</name>
</gene>
<dbReference type="Proteomes" id="UP000637774">
    <property type="component" value="Unassembled WGS sequence"/>
</dbReference>